<protein>
    <recommendedName>
        <fullName evidence="1">AAA+ ATPase domain-containing protein</fullName>
    </recommendedName>
</protein>
<evidence type="ECO:0000313" key="2">
    <source>
        <dbReference type="EMBL" id="CDD56350.1"/>
    </source>
</evidence>
<accession>R7ADE1</accession>
<evidence type="ECO:0000313" key="3">
    <source>
        <dbReference type="Proteomes" id="UP000018141"/>
    </source>
</evidence>
<organism evidence="2 3">
    <name type="scientific">Bacteroides pectinophilus CAG:437</name>
    <dbReference type="NCBI Taxonomy" id="1263051"/>
    <lineage>
        <taxon>Bacteria</taxon>
        <taxon>Bacillati</taxon>
        <taxon>Bacillota</taxon>
        <taxon>Clostridia</taxon>
        <taxon>Eubacteriales</taxon>
    </lineage>
</organism>
<dbReference type="GO" id="GO:0016887">
    <property type="term" value="F:ATP hydrolysis activity"/>
    <property type="evidence" value="ECO:0007669"/>
    <property type="project" value="InterPro"/>
</dbReference>
<dbReference type="EMBL" id="CBHH010000033">
    <property type="protein sequence ID" value="CDD56350.1"/>
    <property type="molecule type" value="Genomic_DNA"/>
</dbReference>
<dbReference type="Proteomes" id="UP000018141">
    <property type="component" value="Unassembled WGS sequence"/>
</dbReference>
<name>R7ADE1_9FIRM</name>
<feature type="domain" description="AAA+ ATPase" evidence="1">
    <location>
        <begin position="32"/>
        <end position="176"/>
    </location>
</feature>
<dbReference type="SUPFAM" id="SSF52540">
    <property type="entry name" value="P-loop containing nucleoside triphosphate hydrolases"/>
    <property type="match status" value="1"/>
</dbReference>
<proteinExistence type="predicted"/>
<dbReference type="CDD" id="cd00009">
    <property type="entry name" value="AAA"/>
    <property type="match status" value="1"/>
</dbReference>
<comment type="caution">
    <text evidence="2">The sequence shown here is derived from an EMBL/GenBank/DDBJ whole genome shotgun (WGS) entry which is preliminary data.</text>
</comment>
<dbReference type="Gene3D" id="3.40.50.300">
    <property type="entry name" value="P-loop containing nucleotide triphosphate hydrolases"/>
    <property type="match status" value="1"/>
</dbReference>
<evidence type="ECO:0000259" key="1">
    <source>
        <dbReference type="SMART" id="SM00382"/>
    </source>
</evidence>
<dbReference type="InterPro" id="IPR003593">
    <property type="entry name" value="AAA+_ATPase"/>
</dbReference>
<dbReference type="GO" id="GO:0005524">
    <property type="term" value="F:ATP binding"/>
    <property type="evidence" value="ECO:0007669"/>
    <property type="project" value="InterPro"/>
</dbReference>
<dbReference type="AlphaFoldDB" id="R7ADE1"/>
<dbReference type="InterPro" id="IPR027417">
    <property type="entry name" value="P-loop_NTPase"/>
</dbReference>
<dbReference type="Pfam" id="PF00004">
    <property type="entry name" value="AAA"/>
    <property type="match status" value="1"/>
</dbReference>
<gene>
    <name evidence="2" type="ORF">BN656_00925</name>
</gene>
<reference evidence="2" key="1">
    <citation type="submission" date="2012-11" db="EMBL/GenBank/DDBJ databases">
        <title>Dependencies among metagenomic species, viruses, plasmids and units of genetic variation.</title>
        <authorList>
            <person name="Nielsen H.B."/>
            <person name="Almeida M."/>
            <person name="Juncker A.S."/>
            <person name="Rasmussen S."/>
            <person name="Li J."/>
            <person name="Sunagawa S."/>
            <person name="Plichta D."/>
            <person name="Gautier L."/>
            <person name="Le Chatelier E."/>
            <person name="Peletier E."/>
            <person name="Bonde I."/>
            <person name="Nielsen T."/>
            <person name="Manichanh C."/>
            <person name="Arumugam M."/>
            <person name="Batto J."/>
            <person name="Santos M.B.Q.D."/>
            <person name="Blom N."/>
            <person name="Borruel N."/>
            <person name="Burgdorf K.S."/>
            <person name="Boumezbeur F."/>
            <person name="Casellas F."/>
            <person name="Dore J."/>
            <person name="Guarner F."/>
            <person name="Hansen T."/>
            <person name="Hildebrand F."/>
            <person name="Kaas R.S."/>
            <person name="Kennedy S."/>
            <person name="Kristiansen K."/>
            <person name="Kultima J.R."/>
            <person name="Leonard P."/>
            <person name="Levenez F."/>
            <person name="Lund O."/>
            <person name="Moumen B."/>
            <person name="Le Paslier D."/>
            <person name="Pons N."/>
            <person name="Pedersen O."/>
            <person name="Prifti E."/>
            <person name="Qin J."/>
            <person name="Raes J."/>
            <person name="Tap J."/>
            <person name="Tims S."/>
            <person name="Ussery D.W."/>
            <person name="Yamada T."/>
            <person name="MetaHit consortium"/>
            <person name="Renault P."/>
            <person name="Sicheritz-Ponten T."/>
            <person name="Bork P."/>
            <person name="Wang J."/>
            <person name="Brunak S."/>
            <person name="Ehrlich S.D."/>
        </authorList>
    </citation>
    <scope>NUCLEOTIDE SEQUENCE [LARGE SCALE GENOMIC DNA]</scope>
</reference>
<dbReference type="InterPro" id="IPR003959">
    <property type="entry name" value="ATPase_AAA_core"/>
</dbReference>
<sequence length="488" mass="54849">MNIKRAKEEIVNTVKAYLQKDEEGEYLIPAIRQRPVLLIGAPGIGKTAIMEQAARECNIGLVAYTMTHHTRQSAMGLPFISKKMYGGEEKSVTEYTMSEIIAAVYDRMESTGLKEGILFIDEINCVSETLAPVMLQFLQGKSFGNAKVPAGWIIAAAGNPAEYNRSVREFDVVTLDRVKMINVEPDYDVWREYARMQGIHGAIVSYLDARRDNFYKIETTVDGKHFVTARGWEDLSCLIYAYERLGLAVDKEIVGEYICDPATATDFANYLELYYVYEKTYNMESIFAGNADPMLNRRLSEAPFDEKVSVISILLGRLSRGFRDYAILENTVDNVFDALKTFRKNMQTADRPPISIFADIIQSVNAAYTRKKEAGLYASDDDKSMVKTINVLEEMSRKLAGDGTADAGSAFELVRTEFEQLNGQREKMCDRVSAELNNTYAFVENAFGESPQLVLFTTELAAGSHSMHFIEENGCDAFYRNNKGLIRA</sequence>
<dbReference type="SMART" id="SM00382">
    <property type="entry name" value="AAA"/>
    <property type="match status" value="1"/>
</dbReference>